<evidence type="ECO:0000313" key="2">
    <source>
        <dbReference type="Proteomes" id="UP001418444"/>
    </source>
</evidence>
<accession>A0ABP7NKJ4</accession>
<gene>
    <name evidence="1" type="ORF">GCM10022231_02390</name>
</gene>
<sequence length="208" mass="21718">MAVAPSTDGFGSGFAGRAGDARNGSDWNIKIPRLVSGEPRVRDAFNTAMENDADRLIADAKDADQAVTITNGELMPEEASRVVIAKTTLSGAMITVGAVEGAAYPVQTVDTVVVEAGAGRQLSLDDIFTDPAAARQTLAALAPAADPTGRLQDAPVPADTLQQWIALDEGLHLYVPVIHALGDFVPVTVAWNDLVDQLNATGKILFSP</sequence>
<proteinExistence type="predicted"/>
<evidence type="ECO:0000313" key="1">
    <source>
        <dbReference type="EMBL" id="GAA3948638.1"/>
    </source>
</evidence>
<comment type="caution">
    <text evidence="1">The sequence shown here is derived from an EMBL/GenBank/DDBJ whole genome shotgun (WGS) entry which is preliminary data.</text>
</comment>
<evidence type="ECO:0008006" key="3">
    <source>
        <dbReference type="Google" id="ProtNLM"/>
    </source>
</evidence>
<name>A0ABP7NKJ4_9ACTN</name>
<dbReference type="Proteomes" id="UP001418444">
    <property type="component" value="Unassembled WGS sequence"/>
</dbReference>
<protein>
    <recommendedName>
        <fullName evidence="3">DUF3298 domain-containing protein</fullName>
    </recommendedName>
</protein>
<keyword evidence="2" id="KW-1185">Reference proteome</keyword>
<dbReference type="EMBL" id="BAAAZW010000001">
    <property type="protein sequence ID" value="GAA3948638.1"/>
    <property type="molecule type" value="Genomic_DNA"/>
</dbReference>
<organism evidence="1 2">
    <name type="scientific">Gordonia caeni</name>
    <dbReference type="NCBI Taxonomy" id="1007097"/>
    <lineage>
        <taxon>Bacteria</taxon>
        <taxon>Bacillati</taxon>
        <taxon>Actinomycetota</taxon>
        <taxon>Actinomycetes</taxon>
        <taxon>Mycobacteriales</taxon>
        <taxon>Gordoniaceae</taxon>
        <taxon>Gordonia</taxon>
    </lineage>
</organism>
<reference evidence="2" key="1">
    <citation type="journal article" date="2019" name="Int. J. Syst. Evol. Microbiol.">
        <title>The Global Catalogue of Microorganisms (GCM) 10K type strain sequencing project: providing services to taxonomists for standard genome sequencing and annotation.</title>
        <authorList>
            <consortium name="The Broad Institute Genomics Platform"/>
            <consortium name="The Broad Institute Genome Sequencing Center for Infectious Disease"/>
            <person name="Wu L."/>
            <person name="Ma J."/>
        </authorList>
    </citation>
    <scope>NUCLEOTIDE SEQUENCE [LARGE SCALE GENOMIC DNA]</scope>
    <source>
        <strain evidence="2">JCM 16923</strain>
    </source>
</reference>